<evidence type="ECO:0000313" key="1">
    <source>
        <dbReference type="EMBL" id="CAB1450361.1"/>
    </source>
</evidence>
<organism evidence="1 2">
    <name type="scientific">Pleuronectes platessa</name>
    <name type="common">European plaice</name>
    <dbReference type="NCBI Taxonomy" id="8262"/>
    <lineage>
        <taxon>Eukaryota</taxon>
        <taxon>Metazoa</taxon>
        <taxon>Chordata</taxon>
        <taxon>Craniata</taxon>
        <taxon>Vertebrata</taxon>
        <taxon>Euteleostomi</taxon>
        <taxon>Actinopterygii</taxon>
        <taxon>Neopterygii</taxon>
        <taxon>Teleostei</taxon>
        <taxon>Neoteleostei</taxon>
        <taxon>Acanthomorphata</taxon>
        <taxon>Carangaria</taxon>
        <taxon>Pleuronectiformes</taxon>
        <taxon>Pleuronectoidei</taxon>
        <taxon>Pleuronectidae</taxon>
        <taxon>Pleuronectes</taxon>
    </lineage>
</organism>
<name>A0A9N7Z4Z9_PLEPL</name>
<proteinExistence type="predicted"/>
<accession>A0A9N7Z4Z9</accession>
<dbReference type="Proteomes" id="UP001153269">
    <property type="component" value="Unassembled WGS sequence"/>
</dbReference>
<sequence length="274" mass="30146">MNPCGKIWDPKICPGFEFLLVPGGVDFSSGERSEKRKKALFLWDPRAENPIDASLIPCTTSLFSCLRSPGGKRAPSSKLQPSEVALLRCWCAAGYASCLISYGRASRGLVFPGRDDPPAFQRSCRAGFSGVESLSGLIDGDPPESMRLGKRDGPPFGKRGGHQCGKQDEDCVCDTHAAGEQRWYPPSSSLRHQQCQWTVPGPNMEHLDSQSHHIRMIYGHSRQTGNLTCFHRERSPTPASIPEQHQSYSVRASTLAAIRNTTDPAVWEPLVLKL</sequence>
<protein>
    <submittedName>
        <fullName evidence="1">Uncharacterized protein</fullName>
    </submittedName>
</protein>
<reference evidence="1" key="1">
    <citation type="submission" date="2020-03" db="EMBL/GenBank/DDBJ databases">
        <authorList>
            <person name="Weist P."/>
        </authorList>
    </citation>
    <scope>NUCLEOTIDE SEQUENCE</scope>
</reference>
<dbReference type="EMBL" id="CADEAL010004050">
    <property type="protein sequence ID" value="CAB1450361.1"/>
    <property type="molecule type" value="Genomic_DNA"/>
</dbReference>
<gene>
    <name evidence="1" type="ORF">PLEPLA_LOCUS38050</name>
</gene>
<evidence type="ECO:0000313" key="2">
    <source>
        <dbReference type="Proteomes" id="UP001153269"/>
    </source>
</evidence>
<dbReference type="AlphaFoldDB" id="A0A9N7Z4Z9"/>
<keyword evidence="2" id="KW-1185">Reference proteome</keyword>
<comment type="caution">
    <text evidence="1">The sequence shown here is derived from an EMBL/GenBank/DDBJ whole genome shotgun (WGS) entry which is preliminary data.</text>
</comment>